<gene>
    <name evidence="2" type="ORF">CCAM_LOCUS15030</name>
</gene>
<sequence length="105" mass="11954">MDREESEYLFGGGDQKPHRRNHHHNQQDTDEVVPEQKKSCTALVPRPIDGIPAYEIDFASGKSKQPFMYHFASQSISHRRSHDGARVNNLNLDSLQVKSGGKLQR</sequence>
<evidence type="ECO:0000313" key="3">
    <source>
        <dbReference type="Proteomes" id="UP000595140"/>
    </source>
</evidence>
<protein>
    <submittedName>
        <fullName evidence="2">Uncharacterized protein</fullName>
    </submittedName>
</protein>
<reference evidence="2 3" key="1">
    <citation type="submission" date="2018-04" db="EMBL/GenBank/DDBJ databases">
        <authorList>
            <person name="Vogel A."/>
        </authorList>
    </citation>
    <scope>NUCLEOTIDE SEQUENCE [LARGE SCALE GENOMIC DNA]</scope>
</reference>
<accession>A0A484LAG0</accession>
<dbReference type="OrthoDB" id="153872at2759"/>
<dbReference type="EMBL" id="OOIL02001171">
    <property type="protein sequence ID" value="VFQ73254.1"/>
    <property type="molecule type" value="Genomic_DNA"/>
</dbReference>
<evidence type="ECO:0000256" key="1">
    <source>
        <dbReference type="SAM" id="MobiDB-lite"/>
    </source>
</evidence>
<dbReference type="AlphaFoldDB" id="A0A484LAG0"/>
<keyword evidence="3" id="KW-1185">Reference proteome</keyword>
<proteinExistence type="predicted"/>
<evidence type="ECO:0000313" key="2">
    <source>
        <dbReference type="EMBL" id="VFQ73254.1"/>
    </source>
</evidence>
<dbReference type="Proteomes" id="UP000595140">
    <property type="component" value="Unassembled WGS sequence"/>
</dbReference>
<name>A0A484LAG0_9ASTE</name>
<organism evidence="2 3">
    <name type="scientific">Cuscuta campestris</name>
    <dbReference type="NCBI Taxonomy" id="132261"/>
    <lineage>
        <taxon>Eukaryota</taxon>
        <taxon>Viridiplantae</taxon>
        <taxon>Streptophyta</taxon>
        <taxon>Embryophyta</taxon>
        <taxon>Tracheophyta</taxon>
        <taxon>Spermatophyta</taxon>
        <taxon>Magnoliopsida</taxon>
        <taxon>eudicotyledons</taxon>
        <taxon>Gunneridae</taxon>
        <taxon>Pentapetalae</taxon>
        <taxon>asterids</taxon>
        <taxon>lamiids</taxon>
        <taxon>Solanales</taxon>
        <taxon>Convolvulaceae</taxon>
        <taxon>Cuscuteae</taxon>
        <taxon>Cuscuta</taxon>
        <taxon>Cuscuta subgen. Grammica</taxon>
        <taxon>Cuscuta sect. Cleistogrammica</taxon>
    </lineage>
</organism>
<feature type="region of interest" description="Disordered" evidence="1">
    <location>
        <begin position="1"/>
        <end position="37"/>
    </location>
</feature>